<dbReference type="Proteomes" id="UP000663859">
    <property type="component" value="Unassembled WGS sequence"/>
</dbReference>
<dbReference type="AlphaFoldDB" id="A0A8J2BI28"/>
<organism evidence="1 2">
    <name type="scientific">Candidatus Methylacidithermus pantelleriae</name>
    <dbReference type="NCBI Taxonomy" id="2744239"/>
    <lineage>
        <taxon>Bacteria</taxon>
        <taxon>Pseudomonadati</taxon>
        <taxon>Verrucomicrobiota</taxon>
        <taxon>Methylacidiphilae</taxon>
        <taxon>Methylacidiphilales</taxon>
        <taxon>Methylacidiphilaceae</taxon>
        <taxon>Candidatus Methylacidithermus</taxon>
    </lineage>
</organism>
<evidence type="ECO:0000313" key="1">
    <source>
        <dbReference type="EMBL" id="CAF0696292.1"/>
    </source>
</evidence>
<sequence>MRTVVRMTAENLPWQKILVAKGALQARLWTQKGNLGHTGRSFD</sequence>
<name>A0A8J2BI28_9BACT</name>
<keyword evidence="2" id="KW-1185">Reference proteome</keyword>
<protein>
    <submittedName>
        <fullName evidence="1">Uncharacterized protein</fullName>
    </submittedName>
</protein>
<accession>A0A8J2BI28</accession>
<reference evidence="1" key="1">
    <citation type="submission" date="2021-02" db="EMBL/GenBank/DDBJ databases">
        <authorList>
            <person name="Cremers G."/>
            <person name="Picone N."/>
        </authorList>
    </citation>
    <scope>NUCLEOTIDE SEQUENCE</scope>
    <source>
        <strain evidence="1">PQ17</strain>
    </source>
</reference>
<proteinExistence type="predicted"/>
<evidence type="ECO:0000313" key="2">
    <source>
        <dbReference type="Proteomes" id="UP000663859"/>
    </source>
</evidence>
<comment type="caution">
    <text evidence="1">The sequence shown here is derived from an EMBL/GenBank/DDBJ whole genome shotgun (WGS) entry which is preliminary data.</text>
</comment>
<dbReference type="EMBL" id="CAJNOB010000012">
    <property type="protein sequence ID" value="CAF0696292.1"/>
    <property type="molecule type" value="Genomic_DNA"/>
</dbReference>
<gene>
    <name evidence="1" type="ORF">MPNT_20179</name>
</gene>